<evidence type="ECO:0000313" key="2">
    <source>
        <dbReference type="Proteomes" id="UP001162060"/>
    </source>
</evidence>
<protein>
    <submittedName>
        <fullName evidence="1">Uncharacterized protein</fullName>
    </submittedName>
</protein>
<proteinExistence type="predicted"/>
<accession>A0AAV1UPL5</accession>
<evidence type="ECO:0000313" key="1">
    <source>
        <dbReference type="EMBL" id="CAK7936251.1"/>
    </source>
</evidence>
<name>A0AAV1UPL5_9STRA</name>
<gene>
    <name evidence="1" type="ORF">PM001_LOCUS21401</name>
</gene>
<sequence>MPDQLEETRTKWDHFGGRYTETANKRVTLQSAQHLRSHMQSDVAHNVLKVAAGAGRKKIRAELARKVSRSSAAEQMGKT</sequence>
<reference evidence="1" key="1">
    <citation type="submission" date="2024-01" db="EMBL/GenBank/DDBJ databases">
        <authorList>
            <person name="Webb A."/>
        </authorList>
    </citation>
    <scope>NUCLEOTIDE SEQUENCE</scope>
    <source>
        <strain evidence="1">Pm1</strain>
    </source>
</reference>
<dbReference type="Proteomes" id="UP001162060">
    <property type="component" value="Unassembled WGS sequence"/>
</dbReference>
<organism evidence="1 2">
    <name type="scientific">Peronospora matthiolae</name>
    <dbReference type="NCBI Taxonomy" id="2874970"/>
    <lineage>
        <taxon>Eukaryota</taxon>
        <taxon>Sar</taxon>
        <taxon>Stramenopiles</taxon>
        <taxon>Oomycota</taxon>
        <taxon>Peronosporomycetes</taxon>
        <taxon>Peronosporales</taxon>
        <taxon>Peronosporaceae</taxon>
        <taxon>Peronospora</taxon>
    </lineage>
</organism>
<comment type="caution">
    <text evidence="1">The sequence shown here is derived from an EMBL/GenBank/DDBJ whole genome shotgun (WGS) entry which is preliminary data.</text>
</comment>
<dbReference type="EMBL" id="CAKLBY020000223">
    <property type="protein sequence ID" value="CAK7936251.1"/>
    <property type="molecule type" value="Genomic_DNA"/>
</dbReference>
<dbReference type="AlphaFoldDB" id="A0AAV1UPL5"/>